<feature type="compositionally biased region" description="Polar residues" evidence="1">
    <location>
        <begin position="263"/>
        <end position="279"/>
    </location>
</feature>
<sequence length="597" mass="65949">MPRPKLKHRITSLKDHRHQQQAATKRMASPTHTIDHDKDDEQHPRPETAKRQKHDGAGIMGALGSTIKARTSPGPKESPMAIDGEEDPAWMASPAPKYTYGSRLQESRPRRSNIRYEGDGDVTEGVPISGSDTTQKPIVPRRAREAKYLGSSLRNVDLSRNAKEELASRSGSLSTPGGKNDLETDLTTKKTASGSALFDPVSTNAEMEDLLTGAASYIANPHTNDRPKGRRSFVKNTALFGTSSKAKGPPGLKYLPGTLTRNAITSSSPSLNRPVTDTASQTSTTLSDDCSSASSDSDVESVDLLSAGNSEMVDLGADYIPLQPTRNPPSPPPYVATRPNALDHDRSGDGTISETGSAIITQARTKNHDEIAKWERLNHDPSTTPPGHPPADLQQTIILTLTPGTQPEEDEDDDDSEPMHTPSSEEEEEEEESDNEKIPENSVRFEVRNRHDENNFFFITLPHSTPFQIFRQRAAIGLGWGPLSGATFRCWAEQDETSTHFHTRQPIDGLSWSLAMDWLMENVPEDGDTSVCYMTVSDHALRVPTYMSLKDRTMMEEREEERERKWRMPRILGERVSRVMPLDASMLERVGGLGIVR</sequence>
<feature type="compositionally biased region" description="Polar residues" evidence="1">
    <location>
        <begin position="350"/>
        <end position="364"/>
    </location>
</feature>
<organism evidence="2 3">
    <name type="scientific">Venturia effusa</name>
    <dbReference type="NCBI Taxonomy" id="50376"/>
    <lineage>
        <taxon>Eukaryota</taxon>
        <taxon>Fungi</taxon>
        <taxon>Dikarya</taxon>
        <taxon>Ascomycota</taxon>
        <taxon>Pezizomycotina</taxon>
        <taxon>Dothideomycetes</taxon>
        <taxon>Pleosporomycetidae</taxon>
        <taxon>Venturiales</taxon>
        <taxon>Venturiaceae</taxon>
        <taxon>Venturia</taxon>
    </lineage>
</organism>
<dbReference type="OrthoDB" id="3939664at2759"/>
<feature type="compositionally biased region" description="Acidic residues" evidence="1">
    <location>
        <begin position="424"/>
        <end position="434"/>
    </location>
</feature>
<evidence type="ECO:0000256" key="1">
    <source>
        <dbReference type="SAM" id="MobiDB-lite"/>
    </source>
</evidence>
<feature type="region of interest" description="Disordered" evidence="1">
    <location>
        <begin position="404"/>
        <end position="441"/>
    </location>
</feature>
<evidence type="ECO:0000313" key="2">
    <source>
        <dbReference type="EMBL" id="QDS69002.1"/>
    </source>
</evidence>
<feature type="region of interest" description="Disordered" evidence="1">
    <location>
        <begin position="263"/>
        <end position="299"/>
    </location>
</feature>
<reference evidence="2 3" key="1">
    <citation type="submission" date="2019-07" db="EMBL/GenBank/DDBJ databases">
        <title>Finished genome of Venturia effusa.</title>
        <authorList>
            <person name="Young C.A."/>
            <person name="Cox M.P."/>
            <person name="Ganley A.R.D."/>
            <person name="David W.J."/>
        </authorList>
    </citation>
    <scope>NUCLEOTIDE SEQUENCE [LARGE SCALE GENOMIC DNA]</scope>
    <source>
        <strain evidence="3">albino</strain>
    </source>
</reference>
<dbReference type="EMBL" id="CP042186">
    <property type="protein sequence ID" value="QDS69002.1"/>
    <property type="molecule type" value="Genomic_DNA"/>
</dbReference>
<gene>
    <name evidence="2" type="ORF">FKW77_009430</name>
</gene>
<evidence type="ECO:0000313" key="3">
    <source>
        <dbReference type="Proteomes" id="UP000316270"/>
    </source>
</evidence>
<feature type="compositionally biased region" description="Acidic residues" evidence="1">
    <location>
        <begin position="407"/>
        <end position="416"/>
    </location>
</feature>
<proteinExistence type="predicted"/>
<feature type="compositionally biased region" description="Basic residues" evidence="1">
    <location>
        <begin position="1"/>
        <end position="19"/>
    </location>
</feature>
<dbReference type="AlphaFoldDB" id="A0A517L040"/>
<feature type="compositionally biased region" description="Low complexity" evidence="1">
    <location>
        <begin position="280"/>
        <end position="299"/>
    </location>
</feature>
<accession>A0A517L040</accession>
<name>A0A517L040_9PEZI</name>
<protein>
    <submittedName>
        <fullName evidence="2">Uncharacterized protein</fullName>
    </submittedName>
</protein>
<feature type="compositionally biased region" description="Basic and acidic residues" evidence="1">
    <location>
        <begin position="33"/>
        <end position="56"/>
    </location>
</feature>
<dbReference type="Proteomes" id="UP000316270">
    <property type="component" value="Chromosome 2"/>
</dbReference>
<feature type="compositionally biased region" description="Basic and acidic residues" evidence="1">
    <location>
        <begin position="105"/>
        <end position="118"/>
    </location>
</feature>
<keyword evidence="3" id="KW-1185">Reference proteome</keyword>
<feature type="region of interest" description="Disordered" evidence="1">
    <location>
        <begin position="340"/>
        <end position="366"/>
    </location>
</feature>
<feature type="region of interest" description="Disordered" evidence="1">
    <location>
        <begin position="1"/>
        <end position="191"/>
    </location>
</feature>